<evidence type="ECO:0000313" key="1">
    <source>
        <dbReference type="EMBL" id="KMO27334.1"/>
    </source>
</evidence>
<evidence type="ECO:0000313" key="2">
    <source>
        <dbReference type="Proteomes" id="UP000035955"/>
    </source>
</evidence>
<dbReference type="AlphaFoldDB" id="A0A0J6S125"/>
<dbReference type="RefSeq" id="WP_048448559.1">
    <property type="nucleotide sequence ID" value="NZ_LABY01000389.1"/>
</dbReference>
<name>A0A0J6S125_9HYPH</name>
<dbReference type="EMBL" id="LABY01000389">
    <property type="protein sequence ID" value="KMO27334.1"/>
    <property type="molecule type" value="Genomic_DNA"/>
</dbReference>
<reference evidence="1 2" key="1">
    <citation type="submission" date="2015-03" db="EMBL/GenBank/DDBJ databases">
        <title>Genome sequencing of Methylobacterium variabile DSM 16961.</title>
        <authorList>
            <person name="Chaudhry V."/>
            <person name="Patil P.B."/>
        </authorList>
    </citation>
    <scope>NUCLEOTIDE SEQUENCE [LARGE SCALE GENOMIC DNA]</scope>
    <source>
        <strain evidence="1 2">DSM 16961</strain>
    </source>
</reference>
<comment type="caution">
    <text evidence="1">The sequence shown here is derived from an EMBL/GenBank/DDBJ whole genome shotgun (WGS) entry which is preliminary data.</text>
</comment>
<gene>
    <name evidence="1" type="ORF">VQ02_33350</name>
</gene>
<sequence length="77" mass="8799">MNDQRVEAFGESGRIEEADLVWVDPRKPLLQPRTPSSGPLPTLSEFPSSTRIETSRMLFVLTLNVLEEDQKRFRLLG</sequence>
<accession>A0A0J6S125</accession>
<proteinExistence type="predicted"/>
<keyword evidence="2" id="KW-1185">Reference proteome</keyword>
<dbReference type="PATRIC" id="fig|298794.3.peg.5435"/>
<dbReference type="Proteomes" id="UP000035955">
    <property type="component" value="Unassembled WGS sequence"/>
</dbReference>
<protein>
    <submittedName>
        <fullName evidence="1">Uncharacterized protein</fullName>
    </submittedName>
</protein>
<organism evidence="1 2">
    <name type="scientific">Methylobacterium variabile</name>
    <dbReference type="NCBI Taxonomy" id="298794"/>
    <lineage>
        <taxon>Bacteria</taxon>
        <taxon>Pseudomonadati</taxon>
        <taxon>Pseudomonadota</taxon>
        <taxon>Alphaproteobacteria</taxon>
        <taxon>Hyphomicrobiales</taxon>
        <taxon>Methylobacteriaceae</taxon>
        <taxon>Methylobacterium</taxon>
    </lineage>
</organism>